<reference evidence="3 4" key="1">
    <citation type="journal article" date="2022" name="Nat. Genet.">
        <title>Improved pea reference genome and pan-genome highlight genomic features and evolutionary characteristics.</title>
        <authorList>
            <person name="Yang T."/>
            <person name="Liu R."/>
            <person name="Luo Y."/>
            <person name="Hu S."/>
            <person name="Wang D."/>
            <person name="Wang C."/>
            <person name="Pandey M.K."/>
            <person name="Ge S."/>
            <person name="Xu Q."/>
            <person name="Li N."/>
            <person name="Li G."/>
            <person name="Huang Y."/>
            <person name="Saxena R.K."/>
            <person name="Ji Y."/>
            <person name="Li M."/>
            <person name="Yan X."/>
            <person name="He Y."/>
            <person name="Liu Y."/>
            <person name="Wang X."/>
            <person name="Xiang C."/>
            <person name="Varshney R.K."/>
            <person name="Ding H."/>
            <person name="Gao S."/>
            <person name="Zong X."/>
        </authorList>
    </citation>
    <scope>NUCLEOTIDE SEQUENCE [LARGE SCALE GENOMIC DNA]</scope>
    <source>
        <strain evidence="3 4">cv. Zhongwan 6</strain>
    </source>
</reference>
<name>A0A9D5AWH5_PEA</name>
<accession>A0A9D5AWH5</accession>
<dbReference type="InterPro" id="IPR000719">
    <property type="entry name" value="Prot_kinase_dom"/>
</dbReference>
<dbReference type="InterPro" id="IPR008271">
    <property type="entry name" value="Ser/Thr_kinase_AS"/>
</dbReference>
<dbReference type="InterPro" id="IPR001245">
    <property type="entry name" value="Ser-Thr/Tyr_kinase_cat_dom"/>
</dbReference>
<dbReference type="SMART" id="SM00220">
    <property type="entry name" value="S_TKc"/>
    <property type="match status" value="1"/>
</dbReference>
<dbReference type="Pfam" id="PF00069">
    <property type="entry name" value="Pkinase"/>
    <property type="match status" value="1"/>
</dbReference>
<dbReference type="Pfam" id="PF07714">
    <property type="entry name" value="PK_Tyr_Ser-Thr"/>
    <property type="match status" value="1"/>
</dbReference>
<dbReference type="EMBL" id="JAMSHJ010000004">
    <property type="protein sequence ID" value="KAI5421746.1"/>
    <property type="molecule type" value="Genomic_DNA"/>
</dbReference>
<dbReference type="PANTHER" id="PTHR47976:SF15">
    <property type="entry name" value="G-TYPE LECTIN S-RECEPTOR-LIKE SERINE_THREONINE-PROTEIN KINASE RLK1"/>
    <property type="match status" value="1"/>
</dbReference>
<dbReference type="PROSITE" id="PS50011">
    <property type="entry name" value="PROTEIN_KINASE_DOM"/>
    <property type="match status" value="1"/>
</dbReference>
<dbReference type="Proteomes" id="UP001058974">
    <property type="component" value="Chromosome 4"/>
</dbReference>
<proteinExistence type="predicted"/>
<evidence type="ECO:0000256" key="1">
    <source>
        <dbReference type="ARBA" id="ARBA00022729"/>
    </source>
</evidence>
<gene>
    <name evidence="3" type="ORF">KIW84_045249</name>
</gene>
<keyword evidence="1" id="KW-0732">Signal</keyword>
<dbReference type="GO" id="GO:0005524">
    <property type="term" value="F:ATP binding"/>
    <property type="evidence" value="ECO:0007669"/>
    <property type="project" value="InterPro"/>
</dbReference>
<evidence type="ECO:0000313" key="3">
    <source>
        <dbReference type="EMBL" id="KAI5421746.1"/>
    </source>
</evidence>
<keyword evidence="4" id="KW-1185">Reference proteome</keyword>
<comment type="caution">
    <text evidence="3">The sequence shown here is derived from an EMBL/GenBank/DDBJ whole genome shotgun (WGS) entry which is preliminary data.</text>
</comment>
<dbReference type="SUPFAM" id="SSF56112">
    <property type="entry name" value="Protein kinase-like (PK-like)"/>
    <property type="match status" value="1"/>
</dbReference>
<evidence type="ECO:0000259" key="2">
    <source>
        <dbReference type="PROSITE" id="PS50011"/>
    </source>
</evidence>
<dbReference type="AlphaFoldDB" id="A0A9D5AWH5"/>
<protein>
    <recommendedName>
        <fullName evidence="2">Protein kinase domain-containing protein</fullName>
    </recommendedName>
</protein>
<dbReference type="InterPro" id="IPR011009">
    <property type="entry name" value="Kinase-like_dom_sf"/>
</dbReference>
<feature type="domain" description="Protein kinase" evidence="2">
    <location>
        <begin position="95"/>
        <end position="282"/>
    </location>
</feature>
<dbReference type="PANTHER" id="PTHR47976">
    <property type="entry name" value="G-TYPE LECTIN S-RECEPTOR-LIKE SERINE/THREONINE-PROTEIN KINASE SD2-5"/>
    <property type="match status" value="1"/>
</dbReference>
<dbReference type="PROSITE" id="PS00108">
    <property type="entry name" value="PROTEIN_KINASE_ST"/>
    <property type="match status" value="1"/>
</dbReference>
<sequence>MAMNRQIELNRNRMPTLTSCDGVDGDAKSDFGFLPLERFCFGYPTSTRLVPLHRLKYDWLLSDAALLKPFTEELCMKACMEDCLCYVAIFSASIFQYKKKLRSVIKSDTYVETNLRCFTFEELEEATNGFDKELGKGAFAHREFRNELNVIGLTHHKNLVRLLGFCEGGSGRLLVYEYMSNGTLASLLFNDEECITRIIHCDIKPQNILLDDYFNARISDFGLTKLMNMNQSKTNTGIRGTKGCVQEMDDEDEEKAILTDWAYDCYKDGAVSALVVKSSRMP</sequence>
<dbReference type="GO" id="GO:0004672">
    <property type="term" value="F:protein kinase activity"/>
    <property type="evidence" value="ECO:0007669"/>
    <property type="project" value="InterPro"/>
</dbReference>
<dbReference type="Gramene" id="Psat04G0524900-T1">
    <property type="protein sequence ID" value="KAI5421746.1"/>
    <property type="gene ID" value="KIW84_045249"/>
</dbReference>
<dbReference type="Gene3D" id="1.10.510.10">
    <property type="entry name" value="Transferase(Phosphotransferase) domain 1"/>
    <property type="match status" value="1"/>
</dbReference>
<organism evidence="3 4">
    <name type="scientific">Pisum sativum</name>
    <name type="common">Garden pea</name>
    <name type="synonym">Lathyrus oleraceus</name>
    <dbReference type="NCBI Taxonomy" id="3888"/>
    <lineage>
        <taxon>Eukaryota</taxon>
        <taxon>Viridiplantae</taxon>
        <taxon>Streptophyta</taxon>
        <taxon>Embryophyta</taxon>
        <taxon>Tracheophyta</taxon>
        <taxon>Spermatophyta</taxon>
        <taxon>Magnoliopsida</taxon>
        <taxon>eudicotyledons</taxon>
        <taxon>Gunneridae</taxon>
        <taxon>Pentapetalae</taxon>
        <taxon>rosids</taxon>
        <taxon>fabids</taxon>
        <taxon>Fabales</taxon>
        <taxon>Fabaceae</taxon>
        <taxon>Papilionoideae</taxon>
        <taxon>50 kb inversion clade</taxon>
        <taxon>NPAAA clade</taxon>
        <taxon>Hologalegina</taxon>
        <taxon>IRL clade</taxon>
        <taxon>Fabeae</taxon>
        <taxon>Lathyrus</taxon>
    </lineage>
</organism>
<evidence type="ECO:0000313" key="4">
    <source>
        <dbReference type="Proteomes" id="UP001058974"/>
    </source>
</evidence>
<dbReference type="Gene3D" id="3.30.200.20">
    <property type="entry name" value="Phosphorylase Kinase, domain 1"/>
    <property type="match status" value="1"/>
</dbReference>
<dbReference type="InterPro" id="IPR051343">
    <property type="entry name" value="G-type_lectin_kinases/EP1-like"/>
</dbReference>